<keyword evidence="8 11" id="KW-1133">Transmembrane helix</keyword>
<feature type="compositionally biased region" description="Low complexity" evidence="10">
    <location>
        <begin position="100"/>
        <end position="115"/>
    </location>
</feature>
<dbReference type="Pfam" id="PF13103">
    <property type="entry name" value="TonB_2"/>
    <property type="match status" value="1"/>
</dbReference>
<dbReference type="EMBL" id="CP011801">
    <property type="protein sequence ID" value="ALA61160.1"/>
    <property type="molecule type" value="Genomic_DNA"/>
</dbReference>
<keyword evidence="7" id="KW-0653">Protein transport</keyword>
<protein>
    <recommendedName>
        <fullName evidence="12">TonB C-terminal domain-containing protein</fullName>
    </recommendedName>
</protein>
<dbReference type="SUPFAM" id="SSF74653">
    <property type="entry name" value="TolA/TonB C-terminal domain"/>
    <property type="match status" value="1"/>
</dbReference>
<dbReference type="Proteomes" id="UP000069205">
    <property type="component" value="Chromosome"/>
</dbReference>
<dbReference type="GO" id="GO:0055085">
    <property type="term" value="P:transmembrane transport"/>
    <property type="evidence" value="ECO:0007669"/>
    <property type="project" value="InterPro"/>
</dbReference>
<dbReference type="InterPro" id="IPR006260">
    <property type="entry name" value="TonB/TolA_C"/>
</dbReference>
<keyword evidence="3" id="KW-0813">Transport</keyword>
<keyword evidence="9 11" id="KW-0472">Membrane</keyword>
<dbReference type="InterPro" id="IPR051045">
    <property type="entry name" value="TonB-dependent_transducer"/>
</dbReference>
<dbReference type="InterPro" id="IPR037682">
    <property type="entry name" value="TonB_C"/>
</dbReference>
<gene>
    <name evidence="13" type="ORF">NITMOv2_4792</name>
</gene>
<feature type="transmembrane region" description="Helical" evidence="11">
    <location>
        <begin position="14"/>
        <end position="35"/>
    </location>
</feature>
<evidence type="ECO:0000256" key="10">
    <source>
        <dbReference type="SAM" id="MobiDB-lite"/>
    </source>
</evidence>
<evidence type="ECO:0000256" key="3">
    <source>
        <dbReference type="ARBA" id="ARBA00022448"/>
    </source>
</evidence>
<dbReference type="Gene3D" id="3.30.1150.10">
    <property type="match status" value="1"/>
</dbReference>
<evidence type="ECO:0000256" key="7">
    <source>
        <dbReference type="ARBA" id="ARBA00022927"/>
    </source>
</evidence>
<feature type="region of interest" description="Disordered" evidence="10">
    <location>
        <begin position="55"/>
        <end position="116"/>
    </location>
</feature>
<keyword evidence="4" id="KW-1003">Cell membrane</keyword>
<evidence type="ECO:0000256" key="4">
    <source>
        <dbReference type="ARBA" id="ARBA00022475"/>
    </source>
</evidence>
<dbReference type="OrthoDB" id="8481221at2"/>
<organism evidence="13 14">
    <name type="scientific">Nitrospira moscoviensis</name>
    <dbReference type="NCBI Taxonomy" id="42253"/>
    <lineage>
        <taxon>Bacteria</taxon>
        <taxon>Pseudomonadati</taxon>
        <taxon>Nitrospirota</taxon>
        <taxon>Nitrospiria</taxon>
        <taxon>Nitrospirales</taxon>
        <taxon>Nitrospiraceae</taxon>
        <taxon>Nitrospira</taxon>
    </lineage>
</organism>
<evidence type="ECO:0000313" key="13">
    <source>
        <dbReference type="EMBL" id="ALA61160.1"/>
    </source>
</evidence>
<dbReference type="PATRIC" id="fig|42253.5.peg.4726"/>
<keyword evidence="14" id="KW-1185">Reference proteome</keyword>
<feature type="compositionally biased region" description="Basic and acidic residues" evidence="10">
    <location>
        <begin position="55"/>
        <end position="81"/>
    </location>
</feature>
<dbReference type="GO" id="GO:0031992">
    <property type="term" value="F:energy transducer activity"/>
    <property type="evidence" value="ECO:0007669"/>
    <property type="project" value="TreeGrafter"/>
</dbReference>
<dbReference type="STRING" id="42253.NITMOv2_4792"/>
<reference evidence="13 14" key="1">
    <citation type="journal article" date="2015" name="Proc. Natl. Acad. Sci. U.S.A.">
        <title>Expanded metabolic versatility of ubiquitous nitrite-oxidizing bacteria from the genus Nitrospira.</title>
        <authorList>
            <person name="Koch H."/>
            <person name="Lucker S."/>
            <person name="Albertsen M."/>
            <person name="Kitzinger K."/>
            <person name="Herbold C."/>
            <person name="Spieck E."/>
            <person name="Nielsen P.H."/>
            <person name="Wagner M."/>
            <person name="Daims H."/>
        </authorList>
    </citation>
    <scope>NUCLEOTIDE SEQUENCE [LARGE SCALE GENOMIC DNA]</scope>
    <source>
        <strain evidence="13 14">NSP M-1</strain>
    </source>
</reference>
<evidence type="ECO:0000313" key="14">
    <source>
        <dbReference type="Proteomes" id="UP000069205"/>
    </source>
</evidence>
<proteinExistence type="inferred from homology"/>
<dbReference type="PANTHER" id="PTHR33446">
    <property type="entry name" value="PROTEIN TONB-RELATED"/>
    <property type="match status" value="1"/>
</dbReference>
<dbReference type="KEGG" id="nmv:NITMOv2_4792"/>
<evidence type="ECO:0000256" key="9">
    <source>
        <dbReference type="ARBA" id="ARBA00023136"/>
    </source>
</evidence>
<name>A0A0K2GJM9_NITMO</name>
<sequence length="211" mass="22960">MGGYKGFEKKKSKLGTTLLIVGLVHVGIGAGLYWVSQTEWGQNLIKVYKLNAFKKEEPPPPPEKEPEPEPEPEPPKPEPKPQEAPPPPPPQAEAPPPPKASDAPASPPTAADPFAIGKSRGRFAGYSDILTAMIQAQYHQPPSLPDDLEYAVMCELVLDEQGRVLQYRLLNSSGSLLFDQSALDALAKVKQVRPPPEGMDRVVIVKFFPPA</sequence>
<dbReference type="NCBIfam" id="TIGR01352">
    <property type="entry name" value="tonB_Cterm"/>
    <property type="match status" value="1"/>
</dbReference>
<accession>A0A0K2GJM9</accession>
<keyword evidence="6 11" id="KW-0812">Transmembrane</keyword>
<evidence type="ECO:0000256" key="6">
    <source>
        <dbReference type="ARBA" id="ARBA00022692"/>
    </source>
</evidence>
<evidence type="ECO:0000256" key="1">
    <source>
        <dbReference type="ARBA" id="ARBA00004383"/>
    </source>
</evidence>
<evidence type="ECO:0000256" key="2">
    <source>
        <dbReference type="ARBA" id="ARBA00006555"/>
    </source>
</evidence>
<feature type="compositionally biased region" description="Pro residues" evidence="10">
    <location>
        <begin position="82"/>
        <end position="99"/>
    </location>
</feature>
<dbReference type="PROSITE" id="PS52015">
    <property type="entry name" value="TONB_CTD"/>
    <property type="match status" value="1"/>
</dbReference>
<evidence type="ECO:0000259" key="12">
    <source>
        <dbReference type="PROSITE" id="PS52015"/>
    </source>
</evidence>
<evidence type="ECO:0000256" key="11">
    <source>
        <dbReference type="SAM" id="Phobius"/>
    </source>
</evidence>
<feature type="domain" description="TonB C-terminal" evidence="12">
    <location>
        <begin position="124"/>
        <end position="211"/>
    </location>
</feature>
<comment type="subcellular location">
    <subcellularLocation>
        <location evidence="1">Cell inner membrane</location>
        <topology evidence="1">Single-pass membrane protein</topology>
        <orientation evidence="1">Periplasmic side</orientation>
    </subcellularLocation>
</comment>
<dbReference type="PANTHER" id="PTHR33446:SF2">
    <property type="entry name" value="PROTEIN TONB"/>
    <property type="match status" value="1"/>
</dbReference>
<dbReference type="RefSeq" id="WP_053381861.1">
    <property type="nucleotide sequence ID" value="NZ_CP011801.1"/>
</dbReference>
<dbReference type="GO" id="GO:0098797">
    <property type="term" value="C:plasma membrane protein complex"/>
    <property type="evidence" value="ECO:0007669"/>
    <property type="project" value="TreeGrafter"/>
</dbReference>
<dbReference type="AlphaFoldDB" id="A0A0K2GJM9"/>
<dbReference type="GO" id="GO:0015031">
    <property type="term" value="P:protein transport"/>
    <property type="evidence" value="ECO:0007669"/>
    <property type="project" value="UniProtKB-KW"/>
</dbReference>
<comment type="similarity">
    <text evidence="2">Belongs to the TonB family.</text>
</comment>
<keyword evidence="5" id="KW-0997">Cell inner membrane</keyword>
<evidence type="ECO:0000256" key="8">
    <source>
        <dbReference type="ARBA" id="ARBA00022989"/>
    </source>
</evidence>
<evidence type="ECO:0000256" key="5">
    <source>
        <dbReference type="ARBA" id="ARBA00022519"/>
    </source>
</evidence>